<organism evidence="1">
    <name type="scientific">Rhizophora mucronata</name>
    <name type="common">Asiatic mangrove</name>
    <dbReference type="NCBI Taxonomy" id="61149"/>
    <lineage>
        <taxon>Eukaryota</taxon>
        <taxon>Viridiplantae</taxon>
        <taxon>Streptophyta</taxon>
        <taxon>Embryophyta</taxon>
        <taxon>Tracheophyta</taxon>
        <taxon>Spermatophyta</taxon>
        <taxon>Magnoliopsida</taxon>
        <taxon>eudicotyledons</taxon>
        <taxon>Gunneridae</taxon>
        <taxon>Pentapetalae</taxon>
        <taxon>rosids</taxon>
        <taxon>fabids</taxon>
        <taxon>Malpighiales</taxon>
        <taxon>Rhizophoraceae</taxon>
        <taxon>Rhizophora</taxon>
    </lineage>
</organism>
<dbReference type="AlphaFoldDB" id="A0A2P2M3C1"/>
<protein>
    <submittedName>
        <fullName evidence="1">Uncharacterized protein</fullName>
    </submittedName>
</protein>
<proteinExistence type="predicted"/>
<evidence type="ECO:0000313" key="1">
    <source>
        <dbReference type="EMBL" id="MBX24701.1"/>
    </source>
</evidence>
<accession>A0A2P2M3C1</accession>
<reference evidence="1" key="1">
    <citation type="submission" date="2018-02" db="EMBL/GenBank/DDBJ databases">
        <title>Rhizophora mucronata_Transcriptome.</title>
        <authorList>
            <person name="Meera S.P."/>
            <person name="Sreeshan A."/>
            <person name="Augustine A."/>
        </authorList>
    </citation>
    <scope>NUCLEOTIDE SEQUENCE</scope>
    <source>
        <tissue evidence="1">Leaf</tissue>
    </source>
</reference>
<sequence length="43" mass="5119">MVIKMKLDPRISITLHILQQTNINTWNVKLLHSIHDITQRIKN</sequence>
<name>A0A2P2M3C1_RHIMU</name>
<dbReference type="EMBL" id="GGEC01044217">
    <property type="protein sequence ID" value="MBX24701.1"/>
    <property type="molecule type" value="Transcribed_RNA"/>
</dbReference>